<dbReference type="InParanoid" id="A0A165Z629"/>
<name>A0A165Z629_EXIGL</name>
<dbReference type="STRING" id="1314781.A0A165Z629"/>
<feature type="compositionally biased region" description="Basic residues" evidence="2">
    <location>
        <begin position="1184"/>
        <end position="1194"/>
    </location>
</feature>
<sequence>EDAGAEPTDTVDDGLPSDVLDQLRYDFDSAYAWTKSIVVTEALKIQLPTKEWESVGKLPIEIPEGFDSEGNVESSCAPTAVPTFKLATFQPHGHVWVAFPNLCDKARAIVPEEYRKQVFAWVTKAANLADPFSVSTILPNNQAAIARGHKTEGLCMRSAEIRSFDTALHEWAERFCPGFRDFFFIHTIRGTKQQTYFFRNNPARARESLDVMVQYIARTSLESDSWFIDKGLEWKRGDSLLHPKAGSAADLLHALFPTVAVDAIRDQLTAQNTRTDVTALIYPFECFSVDTSRIAELQDLVVRGQSYSTIKHTWYHSSPKPKGIWKTMQSHGLVNAAALDHGIGNIKAVVQEFKYAMGHAEAVPDSDSEEEAPAQRYGEEAYALAVRQAQHDRHENFRSSSLRFEVTVPYGSAVTALSHVTVADLAPHVYCVPLIHLWQWFDMRVSAALLVMENLQQQPKEVRCQRRSLVLGGLVTAILQSIAGRPPEGSSYDKYFEKGCRIMHNPVTGSTDLRDQTAFWIPDIQEIPGGHWVVPVEVADRVPSDFLARSYGQTFEHEIQLAMNVRRTLASRHVNPDAVQTQSRRVESALDALRSLENLVLDECQAAVDADAWDRLEREYDQQYPDPHQDPRYHMAGFASRPRRARDANLAIWQVIVLWVRNAHHYFPHNNAGEAYSVISKADIDRLVLGIGEMRNLDFSQRLRCMVVAVATPLEQREIFERFFSLRILEANRTVGQGYGSWGSLKVYTILLTNVSMPAQRKLIFQAIWNVWKTFAWVPWARNDRIYATDPGSVKWQAVGLDENARGPRLAIFDPDMLATIRVAEENRAGVAREQRAAEKAKAKALEEERLAKQKAEKALRKQQELDRIAAMREAQADEFLRPIKVEIEERLWADAVRQREAARAQHFLAFKNSVASQRLDEAIVQRLKDQRDEHIADDEYRINQNFEDAFASNTAELLARYLRGEIGHEVRRKAQTATQKRSQEERLAAERARLAAQRAAQAEGFLKTLKAAAEEKLWQEMLTRRRASTDHHNAELRRKMADLELEGVPLCVDVARKLEAERAAAVEADAEMFTQEFDRENERAQADLDTRYMRGEIGPEIRRSAAGRAGVSESKSLPSNEPNQKKRSRSDTVRAVEDSASQRQPQEISLEASARPRAAKKRKIDATAGTSAAPKEPRVKERNRNHRGTIMKF</sequence>
<feature type="compositionally biased region" description="Basic and acidic residues" evidence="2">
    <location>
        <begin position="1080"/>
        <end position="1104"/>
    </location>
</feature>
<accession>A0A165Z629</accession>
<organism evidence="3 4">
    <name type="scientific">Exidia glandulosa HHB12029</name>
    <dbReference type="NCBI Taxonomy" id="1314781"/>
    <lineage>
        <taxon>Eukaryota</taxon>
        <taxon>Fungi</taxon>
        <taxon>Dikarya</taxon>
        <taxon>Basidiomycota</taxon>
        <taxon>Agaricomycotina</taxon>
        <taxon>Agaricomycetes</taxon>
        <taxon>Auriculariales</taxon>
        <taxon>Exidiaceae</taxon>
        <taxon>Exidia</taxon>
    </lineage>
</organism>
<reference evidence="3 4" key="1">
    <citation type="journal article" date="2016" name="Mol. Biol. Evol.">
        <title>Comparative Genomics of Early-Diverging Mushroom-Forming Fungi Provides Insights into the Origins of Lignocellulose Decay Capabilities.</title>
        <authorList>
            <person name="Nagy L.G."/>
            <person name="Riley R."/>
            <person name="Tritt A."/>
            <person name="Adam C."/>
            <person name="Daum C."/>
            <person name="Floudas D."/>
            <person name="Sun H."/>
            <person name="Yadav J.S."/>
            <person name="Pangilinan J."/>
            <person name="Larsson K.H."/>
            <person name="Matsuura K."/>
            <person name="Barry K."/>
            <person name="Labutti K."/>
            <person name="Kuo R."/>
            <person name="Ohm R.A."/>
            <person name="Bhattacharya S.S."/>
            <person name="Shirouzu T."/>
            <person name="Yoshinaga Y."/>
            <person name="Martin F.M."/>
            <person name="Grigoriev I.V."/>
            <person name="Hibbett D.S."/>
        </authorList>
    </citation>
    <scope>NUCLEOTIDE SEQUENCE [LARGE SCALE GENOMIC DNA]</scope>
    <source>
        <strain evidence="3 4">HHB12029</strain>
    </source>
</reference>
<gene>
    <name evidence="3" type="ORF">EXIGLDRAFT_781943</name>
</gene>
<proteinExistence type="predicted"/>
<keyword evidence="1" id="KW-0175">Coiled coil</keyword>
<dbReference type="OrthoDB" id="3261690at2759"/>
<evidence type="ECO:0000313" key="4">
    <source>
        <dbReference type="Proteomes" id="UP000077266"/>
    </source>
</evidence>
<evidence type="ECO:0000313" key="3">
    <source>
        <dbReference type="EMBL" id="KZV79709.1"/>
    </source>
</evidence>
<dbReference type="Proteomes" id="UP000077266">
    <property type="component" value="Unassembled WGS sequence"/>
</dbReference>
<dbReference type="EMBL" id="KV426574">
    <property type="protein sequence ID" value="KZV79709.1"/>
    <property type="molecule type" value="Genomic_DNA"/>
</dbReference>
<feature type="region of interest" description="Disordered" evidence="2">
    <location>
        <begin position="1080"/>
        <end position="1194"/>
    </location>
</feature>
<evidence type="ECO:0000256" key="1">
    <source>
        <dbReference type="SAM" id="Coils"/>
    </source>
</evidence>
<dbReference type="AlphaFoldDB" id="A0A165Z629"/>
<feature type="non-terminal residue" evidence="3">
    <location>
        <position position="1"/>
    </location>
</feature>
<feature type="compositionally biased region" description="Polar residues" evidence="2">
    <location>
        <begin position="1114"/>
        <end position="1123"/>
    </location>
</feature>
<protein>
    <submittedName>
        <fullName evidence="3">Uncharacterized protein</fullName>
    </submittedName>
</protein>
<keyword evidence="4" id="KW-1185">Reference proteome</keyword>
<evidence type="ECO:0000256" key="2">
    <source>
        <dbReference type="SAM" id="MobiDB-lite"/>
    </source>
</evidence>
<feature type="coiled-coil region" evidence="1">
    <location>
        <begin position="829"/>
        <end position="866"/>
    </location>
</feature>